<gene>
    <name evidence="1" type="ORF">A8806_103133</name>
</gene>
<evidence type="ECO:0000313" key="2">
    <source>
        <dbReference type="Proteomes" id="UP000245845"/>
    </source>
</evidence>
<sequence>MINNEMINREDMLALTRRMTQARSSVTRIAGSYMDQDGEIDGTFNTNFLKLSPQEKGKNLKIAKAIPFSETNVNLKRYRFPDRAMKPGSMWQLLMGMKTCGLKNDALMETLYELIAESYQSDHEYAVFVFHDRYDIPAKAADHERLGESEEVFEYIICAVCPLAGDYEPDKPECGFLFPAFYDGGAAQNFVDVFQADEKHPHPEILKILGL</sequence>
<proteinExistence type="predicted"/>
<dbReference type="EMBL" id="QGDL01000003">
    <property type="protein sequence ID" value="PWJ30729.1"/>
    <property type="molecule type" value="Genomic_DNA"/>
</dbReference>
<protein>
    <submittedName>
        <fullName evidence="1">Uncharacterized protein DUF4317</fullName>
    </submittedName>
</protein>
<dbReference type="AlphaFoldDB" id="A0A2Y9BBN2"/>
<evidence type="ECO:0000313" key="1">
    <source>
        <dbReference type="EMBL" id="PWJ30729.1"/>
    </source>
</evidence>
<dbReference type="InterPro" id="IPR025466">
    <property type="entry name" value="DUF4317"/>
</dbReference>
<reference evidence="1 2" key="1">
    <citation type="submission" date="2018-05" db="EMBL/GenBank/DDBJ databases">
        <title>The Hungate 1000. A catalogue of reference genomes from the rumen microbiome.</title>
        <authorList>
            <person name="Kelly W."/>
        </authorList>
    </citation>
    <scope>NUCLEOTIDE SEQUENCE [LARGE SCALE GENOMIC DNA]</scope>
    <source>
        <strain evidence="1 2">NLAE-zl-C242</strain>
    </source>
</reference>
<dbReference type="Proteomes" id="UP000245845">
    <property type="component" value="Unassembled WGS sequence"/>
</dbReference>
<organism evidence="1 2">
    <name type="scientific">Faecalicatena orotica</name>
    <dbReference type="NCBI Taxonomy" id="1544"/>
    <lineage>
        <taxon>Bacteria</taxon>
        <taxon>Bacillati</taxon>
        <taxon>Bacillota</taxon>
        <taxon>Clostridia</taxon>
        <taxon>Lachnospirales</taxon>
        <taxon>Lachnospiraceae</taxon>
        <taxon>Faecalicatena</taxon>
    </lineage>
</organism>
<name>A0A2Y9BBN2_9FIRM</name>
<dbReference type="Pfam" id="PF14199">
    <property type="entry name" value="DUF4317"/>
    <property type="match status" value="1"/>
</dbReference>
<comment type="caution">
    <text evidence="1">The sequence shown here is derived from an EMBL/GenBank/DDBJ whole genome shotgun (WGS) entry which is preliminary data.</text>
</comment>
<accession>A0A2Y9BBN2</accession>
<keyword evidence="2" id="KW-1185">Reference proteome</keyword>